<dbReference type="EMBL" id="AGTR01000028">
    <property type="protein sequence ID" value="EHJ05072.1"/>
    <property type="molecule type" value="Genomic_DNA"/>
</dbReference>
<protein>
    <submittedName>
        <fullName evidence="2">Uncharacterized protein</fullName>
    </submittedName>
</protein>
<sequence length="82" mass="9086">MGLDRWCGVALPKMSVAMDGHSQAHMDVLVAFFGRATPHRQPRMQQARAGARTTTQDVVKKRNAKEKAIKNPLTQRISGLSE</sequence>
<dbReference type="AlphaFoldDB" id="G6YRW4"/>
<reference evidence="2 3" key="1">
    <citation type="journal article" date="2012" name="J. Bacteriol.">
        <title>Genome sequence of deep-sea manganese-oxidizing bacterium Marinobacter manganoxydans MnI7-9.</title>
        <authorList>
            <person name="Wang H."/>
            <person name="Li H."/>
            <person name="Shao Z."/>
            <person name="Liao S."/>
            <person name="Johnstone L."/>
            <person name="Rensing C."/>
            <person name="Wang G."/>
        </authorList>
    </citation>
    <scope>NUCLEOTIDE SEQUENCE [LARGE SCALE GENOMIC DNA]</scope>
    <source>
        <strain evidence="2 3">MnI7-9</strain>
    </source>
</reference>
<evidence type="ECO:0000256" key="1">
    <source>
        <dbReference type="SAM" id="MobiDB-lite"/>
    </source>
</evidence>
<organism evidence="2 3">
    <name type="scientific">Marinobacter manganoxydans MnI7-9</name>
    <dbReference type="NCBI Taxonomy" id="1094979"/>
    <lineage>
        <taxon>Bacteria</taxon>
        <taxon>Pseudomonadati</taxon>
        <taxon>Pseudomonadota</taxon>
        <taxon>Gammaproteobacteria</taxon>
        <taxon>Pseudomonadales</taxon>
        <taxon>Marinobacteraceae</taxon>
        <taxon>Marinobacter</taxon>
    </lineage>
</organism>
<feature type="region of interest" description="Disordered" evidence="1">
    <location>
        <begin position="41"/>
        <end position="82"/>
    </location>
</feature>
<accession>G6YRW4</accession>
<feature type="compositionally biased region" description="Polar residues" evidence="1">
    <location>
        <begin position="72"/>
        <end position="82"/>
    </location>
</feature>
<evidence type="ECO:0000313" key="2">
    <source>
        <dbReference type="EMBL" id="EHJ05072.1"/>
    </source>
</evidence>
<dbReference type="Proteomes" id="UP000003208">
    <property type="component" value="Unassembled WGS sequence"/>
</dbReference>
<name>G6YRW4_9GAMM</name>
<gene>
    <name evidence="2" type="ORF">KYE_07854</name>
</gene>
<keyword evidence="3" id="KW-1185">Reference proteome</keyword>
<evidence type="ECO:0000313" key="3">
    <source>
        <dbReference type="Proteomes" id="UP000003208"/>
    </source>
</evidence>
<proteinExistence type="predicted"/>